<comment type="caution">
    <text evidence="2">The sequence shown here is derived from an EMBL/GenBank/DDBJ whole genome shotgun (WGS) entry which is preliminary data.</text>
</comment>
<dbReference type="EC" id="2.7.7.7" evidence="1"/>
<keyword evidence="1" id="KW-0863">Zinc-finger</keyword>
<dbReference type="GO" id="GO:0000278">
    <property type="term" value="P:mitotic cell cycle"/>
    <property type="evidence" value="ECO:0007669"/>
    <property type="project" value="TreeGrafter"/>
</dbReference>
<keyword evidence="1" id="KW-0238">DNA-binding</keyword>
<dbReference type="GO" id="GO:0006287">
    <property type="term" value="P:base-excision repair, gap-filling"/>
    <property type="evidence" value="ECO:0007669"/>
    <property type="project" value="TreeGrafter"/>
</dbReference>
<organism evidence="2 3">
    <name type="scientific">Trifolium medium</name>
    <dbReference type="NCBI Taxonomy" id="97028"/>
    <lineage>
        <taxon>Eukaryota</taxon>
        <taxon>Viridiplantae</taxon>
        <taxon>Streptophyta</taxon>
        <taxon>Embryophyta</taxon>
        <taxon>Tracheophyta</taxon>
        <taxon>Spermatophyta</taxon>
        <taxon>Magnoliopsida</taxon>
        <taxon>eudicotyledons</taxon>
        <taxon>Gunneridae</taxon>
        <taxon>Pentapetalae</taxon>
        <taxon>rosids</taxon>
        <taxon>fabids</taxon>
        <taxon>Fabales</taxon>
        <taxon>Fabaceae</taxon>
        <taxon>Papilionoideae</taxon>
        <taxon>50 kb inversion clade</taxon>
        <taxon>NPAAA clade</taxon>
        <taxon>Hologalegina</taxon>
        <taxon>IRL clade</taxon>
        <taxon>Trifolieae</taxon>
        <taxon>Trifolium</taxon>
    </lineage>
</organism>
<dbReference type="GO" id="GO:0008270">
    <property type="term" value="F:zinc ion binding"/>
    <property type="evidence" value="ECO:0007669"/>
    <property type="project" value="UniProtKB-KW"/>
</dbReference>
<dbReference type="GO" id="GO:0045004">
    <property type="term" value="P:DNA replication proofreading"/>
    <property type="evidence" value="ECO:0007669"/>
    <property type="project" value="TreeGrafter"/>
</dbReference>
<keyword evidence="3" id="KW-1185">Reference proteome</keyword>
<keyword evidence="1" id="KW-0539">Nucleus</keyword>
<keyword evidence="1" id="KW-0408">Iron</keyword>
<comment type="function">
    <text evidence="1">DNA polymerase II participates in chromosomal DNA replication.</text>
</comment>
<reference evidence="2 3" key="1">
    <citation type="journal article" date="2018" name="Front. Plant Sci.">
        <title>Red Clover (Trifolium pratense) and Zigzag Clover (T. medium) - A Picture of Genomic Similarities and Differences.</title>
        <authorList>
            <person name="Dluhosova J."/>
            <person name="Istvanek J."/>
            <person name="Nedelnik J."/>
            <person name="Repkova J."/>
        </authorList>
    </citation>
    <scope>NUCLEOTIDE SEQUENCE [LARGE SCALE GENOMIC DNA]</scope>
    <source>
        <strain evidence="3">cv. 10/8</strain>
        <tissue evidence="2">Leaf</tissue>
    </source>
</reference>
<dbReference type="GO" id="GO:0006272">
    <property type="term" value="P:leading strand elongation"/>
    <property type="evidence" value="ECO:0007669"/>
    <property type="project" value="TreeGrafter"/>
</dbReference>
<dbReference type="GO" id="GO:0051539">
    <property type="term" value="F:4 iron, 4 sulfur cluster binding"/>
    <property type="evidence" value="ECO:0007669"/>
    <property type="project" value="UniProtKB-KW"/>
</dbReference>
<accession>A0A392MTY7</accession>
<keyword evidence="1" id="KW-0004">4Fe-4S</keyword>
<evidence type="ECO:0000313" key="2">
    <source>
        <dbReference type="EMBL" id="MCH89754.1"/>
    </source>
</evidence>
<gene>
    <name evidence="2" type="ORF">A2U01_0010655</name>
</gene>
<evidence type="ECO:0000256" key="1">
    <source>
        <dbReference type="RuleBase" id="RU365029"/>
    </source>
</evidence>
<sequence>MSFDFLRLENSKRSDHLNGSLEQSNGKMNHGKTNVSSYFRRNEVVLTRCHWQIIQLVHSSQVGQFFAWVVVDGIMLKIPISVPRVFYLNSRSQNEEFSGKRVNKTLPHGRHSYNLYEVTINEEQYKEESKKLAALLADPDVE</sequence>
<dbReference type="EMBL" id="LXQA010016818">
    <property type="protein sequence ID" value="MCH89754.1"/>
    <property type="molecule type" value="Genomic_DNA"/>
</dbReference>
<proteinExistence type="inferred from homology"/>
<comment type="catalytic activity">
    <reaction evidence="1">
        <text>DNA(n) + a 2'-deoxyribonucleoside 5'-triphosphate = DNA(n+1) + diphosphate</text>
        <dbReference type="Rhea" id="RHEA:22508"/>
        <dbReference type="Rhea" id="RHEA-COMP:17339"/>
        <dbReference type="Rhea" id="RHEA-COMP:17340"/>
        <dbReference type="ChEBI" id="CHEBI:33019"/>
        <dbReference type="ChEBI" id="CHEBI:61560"/>
        <dbReference type="ChEBI" id="CHEBI:173112"/>
        <dbReference type="EC" id="2.7.7.7"/>
    </reaction>
</comment>
<dbReference type="InterPro" id="IPR029703">
    <property type="entry name" value="POL2"/>
</dbReference>
<dbReference type="GO" id="GO:0008310">
    <property type="term" value="F:single-stranded DNA 3'-5' DNA exonuclease activity"/>
    <property type="evidence" value="ECO:0007669"/>
    <property type="project" value="TreeGrafter"/>
</dbReference>
<keyword evidence="1" id="KW-0235">DNA replication</keyword>
<dbReference type="AlphaFoldDB" id="A0A392MTY7"/>
<keyword evidence="1" id="KW-0479">Metal-binding</keyword>
<keyword evidence="1" id="KW-0862">Zinc</keyword>
<keyword evidence="1" id="KW-0239">DNA-directed DNA polymerase</keyword>
<keyword evidence="1" id="KW-0411">Iron-sulfur</keyword>
<dbReference type="GO" id="GO:0006297">
    <property type="term" value="P:nucleotide-excision repair, DNA gap filling"/>
    <property type="evidence" value="ECO:0007669"/>
    <property type="project" value="TreeGrafter"/>
</dbReference>
<dbReference type="PANTHER" id="PTHR10670:SF0">
    <property type="entry name" value="DNA POLYMERASE EPSILON CATALYTIC SUBUNIT A"/>
    <property type="match status" value="1"/>
</dbReference>
<dbReference type="Proteomes" id="UP000265520">
    <property type="component" value="Unassembled WGS sequence"/>
</dbReference>
<dbReference type="PANTHER" id="PTHR10670">
    <property type="entry name" value="DNA POLYMERASE EPSILON CATALYTIC SUBUNIT A"/>
    <property type="match status" value="1"/>
</dbReference>
<evidence type="ECO:0000313" key="3">
    <source>
        <dbReference type="Proteomes" id="UP000265520"/>
    </source>
</evidence>
<dbReference type="GO" id="GO:0003887">
    <property type="term" value="F:DNA-directed DNA polymerase activity"/>
    <property type="evidence" value="ECO:0007669"/>
    <property type="project" value="UniProtKB-KW"/>
</dbReference>
<keyword evidence="1" id="KW-0548">Nucleotidyltransferase</keyword>
<dbReference type="GO" id="GO:0003677">
    <property type="term" value="F:DNA binding"/>
    <property type="evidence" value="ECO:0007669"/>
    <property type="project" value="UniProtKB-KW"/>
</dbReference>
<protein>
    <recommendedName>
        <fullName evidence="1">DNA polymerase epsilon catalytic subunit</fullName>
        <ecNumber evidence="1">2.7.7.7</ecNumber>
    </recommendedName>
</protein>
<comment type="cofactor">
    <cofactor evidence="1">
        <name>[4Fe-4S] cluster</name>
        <dbReference type="ChEBI" id="CHEBI:49883"/>
    </cofactor>
</comment>
<keyword evidence="1" id="KW-0808">Transferase</keyword>
<dbReference type="GO" id="GO:0008622">
    <property type="term" value="C:epsilon DNA polymerase complex"/>
    <property type="evidence" value="ECO:0007669"/>
    <property type="project" value="InterPro"/>
</dbReference>
<feature type="non-terminal residue" evidence="2">
    <location>
        <position position="142"/>
    </location>
</feature>
<name>A0A392MTY7_9FABA</name>
<comment type="subcellular location">
    <subcellularLocation>
        <location evidence="1">Nucleus</location>
    </subcellularLocation>
</comment>
<comment type="similarity">
    <text evidence="1">Belongs to the DNA polymerase type-B family.</text>
</comment>